<feature type="transmembrane region" description="Helical" evidence="1">
    <location>
        <begin position="188"/>
        <end position="212"/>
    </location>
</feature>
<keyword evidence="1" id="KW-0812">Transmembrane</keyword>
<keyword evidence="1" id="KW-1133">Transmembrane helix</keyword>
<accession>A0AAF0V2M4</accession>
<dbReference type="Proteomes" id="UP001234989">
    <property type="component" value="Chromosome 11"/>
</dbReference>
<gene>
    <name evidence="2" type="ORF">MTR67_048986</name>
</gene>
<evidence type="ECO:0000313" key="2">
    <source>
        <dbReference type="EMBL" id="WMV55601.1"/>
    </source>
</evidence>
<dbReference type="PANTHER" id="PTHR47186:SF42">
    <property type="entry name" value="DISEASE RESISTANCE RPP13-LIKE PROTEIN 1"/>
    <property type="match status" value="1"/>
</dbReference>
<keyword evidence="1" id="KW-0472">Membrane</keyword>
<organism evidence="2 3">
    <name type="scientific">Solanum verrucosum</name>
    <dbReference type="NCBI Taxonomy" id="315347"/>
    <lineage>
        <taxon>Eukaryota</taxon>
        <taxon>Viridiplantae</taxon>
        <taxon>Streptophyta</taxon>
        <taxon>Embryophyta</taxon>
        <taxon>Tracheophyta</taxon>
        <taxon>Spermatophyta</taxon>
        <taxon>Magnoliopsida</taxon>
        <taxon>eudicotyledons</taxon>
        <taxon>Gunneridae</taxon>
        <taxon>Pentapetalae</taxon>
        <taxon>asterids</taxon>
        <taxon>lamiids</taxon>
        <taxon>Solanales</taxon>
        <taxon>Solanaceae</taxon>
        <taxon>Solanoideae</taxon>
        <taxon>Solaneae</taxon>
        <taxon>Solanum</taxon>
    </lineage>
</organism>
<dbReference type="EMBL" id="CP133622">
    <property type="protein sequence ID" value="WMV55601.1"/>
    <property type="molecule type" value="Genomic_DNA"/>
</dbReference>
<evidence type="ECO:0000256" key="1">
    <source>
        <dbReference type="SAM" id="Phobius"/>
    </source>
</evidence>
<dbReference type="PANTHER" id="PTHR47186">
    <property type="entry name" value="LEUCINE-RICH REPEAT-CONTAINING PROTEIN 57"/>
    <property type="match status" value="1"/>
</dbReference>
<protein>
    <submittedName>
        <fullName evidence="2">Uncharacterized protein</fullName>
    </submittedName>
</protein>
<evidence type="ECO:0000313" key="3">
    <source>
        <dbReference type="Proteomes" id="UP001234989"/>
    </source>
</evidence>
<keyword evidence="3" id="KW-1185">Reference proteome</keyword>
<proteinExistence type="predicted"/>
<dbReference type="AlphaFoldDB" id="A0AAF0V2M4"/>
<name>A0AAF0V2M4_SOLVR</name>
<reference evidence="2" key="1">
    <citation type="submission" date="2023-08" db="EMBL/GenBank/DDBJ databases">
        <title>A de novo genome assembly of Solanum verrucosum Schlechtendal, a Mexican diploid species geographically isolated from the other diploid A-genome species in potato relatives.</title>
        <authorList>
            <person name="Hosaka K."/>
        </authorList>
    </citation>
    <scope>NUCLEOTIDE SEQUENCE</scope>
    <source>
        <tissue evidence="2">Young leaves</tissue>
    </source>
</reference>
<sequence>MHDLVNDLAEIASSKLCIRFEESQGSHMSEKSRHLSYSMRYGDFEKLTPLYKLEQLRTLLPTCINLDNWYPLSKRVELNILPSLRSLRVLLKMPLHLNKLKSLQVLVGVKFLLGGGGGSRMEDLGEVHNLYGSLSMLELQNVVDRREARKAKMRGKEHVDKLSIVDCNSLTSLPFSILFALSLNVCTYLVVGGVFLSSGLQVLTSIFIFHYFS</sequence>